<dbReference type="EMBL" id="BMAO01018220">
    <property type="protein sequence ID" value="GFR21974.1"/>
    <property type="molecule type" value="Genomic_DNA"/>
</dbReference>
<dbReference type="Proteomes" id="UP000887116">
    <property type="component" value="Unassembled WGS sequence"/>
</dbReference>
<gene>
    <name evidence="1" type="ORF">TNCT_667381</name>
</gene>
<name>A0A8X6HE86_TRICU</name>
<evidence type="ECO:0000313" key="1">
    <source>
        <dbReference type="EMBL" id="GFR21974.1"/>
    </source>
</evidence>
<protein>
    <submittedName>
        <fullName evidence="1">Uncharacterized protein</fullName>
    </submittedName>
</protein>
<proteinExistence type="predicted"/>
<dbReference type="AlphaFoldDB" id="A0A8X6HE86"/>
<reference evidence="1" key="1">
    <citation type="submission" date="2020-07" db="EMBL/GenBank/DDBJ databases">
        <title>Multicomponent nature underlies the extraordinary mechanical properties of spider dragline silk.</title>
        <authorList>
            <person name="Kono N."/>
            <person name="Nakamura H."/>
            <person name="Mori M."/>
            <person name="Yoshida Y."/>
            <person name="Ohtoshi R."/>
            <person name="Malay A.D."/>
            <person name="Moran D.A.P."/>
            <person name="Tomita M."/>
            <person name="Numata K."/>
            <person name="Arakawa K."/>
        </authorList>
    </citation>
    <scope>NUCLEOTIDE SEQUENCE</scope>
</reference>
<organism evidence="1 2">
    <name type="scientific">Trichonephila clavata</name>
    <name type="common">Joro spider</name>
    <name type="synonym">Nephila clavata</name>
    <dbReference type="NCBI Taxonomy" id="2740835"/>
    <lineage>
        <taxon>Eukaryota</taxon>
        <taxon>Metazoa</taxon>
        <taxon>Ecdysozoa</taxon>
        <taxon>Arthropoda</taxon>
        <taxon>Chelicerata</taxon>
        <taxon>Arachnida</taxon>
        <taxon>Araneae</taxon>
        <taxon>Araneomorphae</taxon>
        <taxon>Entelegynae</taxon>
        <taxon>Araneoidea</taxon>
        <taxon>Nephilidae</taxon>
        <taxon>Trichonephila</taxon>
    </lineage>
</organism>
<accession>A0A8X6HE86</accession>
<comment type="caution">
    <text evidence="1">The sequence shown here is derived from an EMBL/GenBank/DDBJ whole genome shotgun (WGS) entry which is preliminary data.</text>
</comment>
<keyword evidence="2" id="KW-1185">Reference proteome</keyword>
<sequence>MMKFSTEVSTELLSSKIGLHVHLQRPMLSSFQGFLLILENKKKSVGSRSGLYGGCGSFATPIFASYLETISMVWLEVWTRCKIQQSHGLLII</sequence>
<evidence type="ECO:0000313" key="2">
    <source>
        <dbReference type="Proteomes" id="UP000887116"/>
    </source>
</evidence>